<name>R0IBC4_EXST2</name>
<organism evidence="2 3">
    <name type="scientific">Exserohilum turcicum (strain 28A)</name>
    <name type="common">Northern leaf blight fungus</name>
    <name type="synonym">Setosphaeria turcica</name>
    <dbReference type="NCBI Taxonomy" id="671987"/>
    <lineage>
        <taxon>Eukaryota</taxon>
        <taxon>Fungi</taxon>
        <taxon>Dikarya</taxon>
        <taxon>Ascomycota</taxon>
        <taxon>Pezizomycotina</taxon>
        <taxon>Dothideomycetes</taxon>
        <taxon>Pleosporomycetidae</taxon>
        <taxon>Pleosporales</taxon>
        <taxon>Pleosporineae</taxon>
        <taxon>Pleosporaceae</taxon>
        <taxon>Exserohilum</taxon>
    </lineage>
</organism>
<keyword evidence="1" id="KW-1133">Transmembrane helix</keyword>
<dbReference type="Proteomes" id="UP000016935">
    <property type="component" value="Unassembled WGS sequence"/>
</dbReference>
<proteinExistence type="predicted"/>
<feature type="transmembrane region" description="Helical" evidence="1">
    <location>
        <begin position="180"/>
        <end position="208"/>
    </location>
</feature>
<protein>
    <submittedName>
        <fullName evidence="2">Uncharacterized protein</fullName>
    </submittedName>
</protein>
<evidence type="ECO:0000313" key="3">
    <source>
        <dbReference type="Proteomes" id="UP000016935"/>
    </source>
</evidence>
<dbReference type="OrthoDB" id="3782795at2759"/>
<dbReference type="GeneID" id="19403885"/>
<dbReference type="AlphaFoldDB" id="R0IBC4"/>
<gene>
    <name evidence="2" type="ORF">SETTUDRAFT_34221</name>
</gene>
<feature type="transmembrane region" description="Helical" evidence="1">
    <location>
        <begin position="220"/>
        <end position="244"/>
    </location>
</feature>
<reference evidence="2 3" key="1">
    <citation type="journal article" date="2012" name="PLoS Pathog.">
        <title>Diverse lifestyles and strategies of plant pathogenesis encoded in the genomes of eighteen Dothideomycetes fungi.</title>
        <authorList>
            <person name="Ohm R.A."/>
            <person name="Feau N."/>
            <person name="Henrissat B."/>
            <person name="Schoch C.L."/>
            <person name="Horwitz B.A."/>
            <person name="Barry K.W."/>
            <person name="Condon B.J."/>
            <person name="Copeland A.C."/>
            <person name="Dhillon B."/>
            <person name="Glaser F."/>
            <person name="Hesse C.N."/>
            <person name="Kosti I."/>
            <person name="LaButti K."/>
            <person name="Lindquist E.A."/>
            <person name="Lucas S."/>
            <person name="Salamov A.A."/>
            <person name="Bradshaw R.E."/>
            <person name="Ciuffetti L."/>
            <person name="Hamelin R.C."/>
            <person name="Kema G.H.J."/>
            <person name="Lawrence C."/>
            <person name="Scott J.A."/>
            <person name="Spatafora J.W."/>
            <person name="Turgeon B.G."/>
            <person name="de Wit P.J.G.M."/>
            <person name="Zhong S."/>
            <person name="Goodwin S.B."/>
            <person name="Grigoriev I.V."/>
        </authorList>
    </citation>
    <scope>NUCLEOTIDE SEQUENCE [LARGE SCALE GENOMIC DNA]</scope>
    <source>
        <strain evidence="3">28A</strain>
    </source>
</reference>
<evidence type="ECO:0000313" key="2">
    <source>
        <dbReference type="EMBL" id="EOA82680.1"/>
    </source>
</evidence>
<evidence type="ECO:0000256" key="1">
    <source>
        <dbReference type="SAM" id="Phobius"/>
    </source>
</evidence>
<feature type="transmembrane region" description="Helical" evidence="1">
    <location>
        <begin position="48"/>
        <end position="72"/>
    </location>
</feature>
<sequence length="286" mass="31674">MNFNFLVSFAIYFSVQLCLSCFLLFIDVRAYRRSTGNFYGHVYFSDKVLILVCRVLQIGLLIVSLVGIAVTVRLGHDMWDWIEAGVICSLQLGAATRLARLLQVCQYPRWNVWLTYVVAFTMIPDDIPMSFAGQTRYVNKPPVLAPLAIASLLCAAVSYSQMKSHKSSGLQRPDKRTSQLFTALIITNILAAAVQLSGVILFVLAVLGEEEFRVQMRQSVLLACTCTHMLCCLPACFASTVSCFTRLGVSLRSRPSSRAAESDMENGCMRLVTLEISQSSRNGVGE</sequence>
<dbReference type="RefSeq" id="XP_008029454.1">
    <property type="nucleotide sequence ID" value="XM_008031263.1"/>
</dbReference>
<keyword evidence="1" id="KW-0472">Membrane</keyword>
<reference evidence="2 3" key="2">
    <citation type="journal article" date="2013" name="PLoS Genet.">
        <title>Comparative genome structure, secondary metabolite, and effector coding capacity across Cochliobolus pathogens.</title>
        <authorList>
            <person name="Condon B.J."/>
            <person name="Leng Y."/>
            <person name="Wu D."/>
            <person name="Bushley K.E."/>
            <person name="Ohm R.A."/>
            <person name="Otillar R."/>
            <person name="Martin J."/>
            <person name="Schackwitz W."/>
            <person name="Grimwood J."/>
            <person name="MohdZainudin N."/>
            <person name="Xue C."/>
            <person name="Wang R."/>
            <person name="Manning V.A."/>
            <person name="Dhillon B."/>
            <person name="Tu Z.J."/>
            <person name="Steffenson B.J."/>
            <person name="Salamov A."/>
            <person name="Sun H."/>
            <person name="Lowry S."/>
            <person name="LaButti K."/>
            <person name="Han J."/>
            <person name="Copeland A."/>
            <person name="Lindquist E."/>
            <person name="Barry K."/>
            <person name="Schmutz J."/>
            <person name="Baker S.E."/>
            <person name="Ciuffetti L.M."/>
            <person name="Grigoriev I.V."/>
            <person name="Zhong S."/>
            <person name="Turgeon B.G."/>
        </authorList>
    </citation>
    <scope>NUCLEOTIDE SEQUENCE [LARGE SCALE GENOMIC DNA]</scope>
    <source>
        <strain evidence="3">28A</strain>
    </source>
</reference>
<dbReference type="EMBL" id="KB908844">
    <property type="protein sequence ID" value="EOA82680.1"/>
    <property type="molecule type" value="Genomic_DNA"/>
</dbReference>
<keyword evidence="1" id="KW-0812">Transmembrane</keyword>
<keyword evidence="3" id="KW-1185">Reference proteome</keyword>
<dbReference type="HOGENOM" id="CLU_1038236_0_0_1"/>
<feature type="transmembrane region" description="Helical" evidence="1">
    <location>
        <begin position="6"/>
        <end position="28"/>
    </location>
</feature>
<accession>R0IBC4</accession>